<evidence type="ECO:0000313" key="5">
    <source>
        <dbReference type="Proteomes" id="UP000049495"/>
    </source>
</evidence>
<keyword evidence="3" id="KW-0804">Transcription</keyword>
<dbReference type="Proteomes" id="UP000049495">
    <property type="component" value="Unassembled WGS sequence"/>
</dbReference>
<dbReference type="InterPro" id="IPR036388">
    <property type="entry name" value="WH-like_DNA-bd_sf"/>
</dbReference>
<evidence type="ECO:0000313" key="4">
    <source>
        <dbReference type="EMBL" id="CDT36875.1"/>
    </source>
</evidence>
<evidence type="ECO:0000256" key="1">
    <source>
        <dbReference type="ARBA" id="ARBA00023015"/>
    </source>
</evidence>
<accession>A0A822N0U6</accession>
<dbReference type="PRINTS" id="PR00598">
    <property type="entry name" value="HTHMARR"/>
</dbReference>
<dbReference type="GO" id="GO:0003677">
    <property type="term" value="F:DNA binding"/>
    <property type="evidence" value="ECO:0007669"/>
    <property type="project" value="UniProtKB-KW"/>
</dbReference>
<dbReference type="SMART" id="SM00347">
    <property type="entry name" value="HTH_MARR"/>
    <property type="match status" value="1"/>
</dbReference>
<sequence>MLFFDWVNMLNQNLEKIERFASKIWRTQVNEDPICQLSFNEYDYLKVIQSSPEPIRLTDLAIEMQVTKPSATTMVQRLERKGLVERKASLEDARSKLVVLTSKAEVGLEEESKIYQVMAQILESRLSEQESQQLNLLLNKALK</sequence>
<dbReference type="Pfam" id="PF01047">
    <property type="entry name" value="MarR"/>
    <property type="match status" value="1"/>
</dbReference>
<dbReference type="Gene3D" id="1.10.10.10">
    <property type="entry name" value="Winged helix-like DNA-binding domain superfamily/Winged helix DNA-binding domain"/>
    <property type="match status" value="1"/>
</dbReference>
<proteinExistence type="predicted"/>
<dbReference type="PANTHER" id="PTHR42756">
    <property type="entry name" value="TRANSCRIPTIONAL REGULATOR, MARR"/>
    <property type="match status" value="1"/>
</dbReference>
<comment type="caution">
    <text evidence="4">The sequence shown here is derived from an EMBL/GenBank/DDBJ whole genome shotgun (WGS) entry which is preliminary data.</text>
</comment>
<dbReference type="InterPro" id="IPR000835">
    <property type="entry name" value="HTH_MarR-typ"/>
</dbReference>
<dbReference type="InterPro" id="IPR036390">
    <property type="entry name" value="WH_DNA-bd_sf"/>
</dbReference>
<reference evidence="5" key="1">
    <citation type="submission" date="2014-06" db="EMBL/GenBank/DDBJ databases">
        <authorList>
            <person name="Le Roux Frederique"/>
        </authorList>
    </citation>
    <scope>NUCLEOTIDE SEQUENCE [LARGE SCALE GENOMIC DNA]</scope>
    <source>
        <strain evidence="5">J5-5</strain>
    </source>
</reference>
<dbReference type="AlphaFoldDB" id="A0A822N0U6"/>
<organism evidence="4 5">
    <name type="scientific">Vibrio crassostreae</name>
    <dbReference type="NCBI Taxonomy" id="246167"/>
    <lineage>
        <taxon>Bacteria</taxon>
        <taxon>Pseudomonadati</taxon>
        <taxon>Pseudomonadota</taxon>
        <taxon>Gammaproteobacteria</taxon>
        <taxon>Vibrionales</taxon>
        <taxon>Vibrionaceae</taxon>
        <taxon>Vibrio</taxon>
    </lineage>
</organism>
<dbReference type="PROSITE" id="PS50995">
    <property type="entry name" value="HTH_MARR_2"/>
    <property type="match status" value="1"/>
</dbReference>
<evidence type="ECO:0000256" key="3">
    <source>
        <dbReference type="ARBA" id="ARBA00023163"/>
    </source>
</evidence>
<dbReference type="GO" id="GO:0003700">
    <property type="term" value="F:DNA-binding transcription factor activity"/>
    <property type="evidence" value="ECO:0007669"/>
    <property type="project" value="InterPro"/>
</dbReference>
<name>A0A822N0U6_9VIBR</name>
<dbReference type="SUPFAM" id="SSF46785">
    <property type="entry name" value="Winged helix' DNA-binding domain"/>
    <property type="match status" value="1"/>
</dbReference>
<dbReference type="PANTHER" id="PTHR42756:SF1">
    <property type="entry name" value="TRANSCRIPTIONAL REPRESSOR OF EMRAB OPERON"/>
    <property type="match status" value="1"/>
</dbReference>
<evidence type="ECO:0000256" key="2">
    <source>
        <dbReference type="ARBA" id="ARBA00023125"/>
    </source>
</evidence>
<dbReference type="EMBL" id="CCJV01000085">
    <property type="protein sequence ID" value="CDT36875.1"/>
    <property type="molecule type" value="Genomic_DNA"/>
</dbReference>
<keyword evidence="1" id="KW-0805">Transcription regulation</keyword>
<gene>
    <name evidence="4" type="ORF">VCR5J5_260023</name>
</gene>
<keyword evidence="2" id="KW-0238">DNA-binding</keyword>
<protein>
    <submittedName>
        <fullName evidence="4">Similar to transcriptional regulator, MarR family</fullName>
    </submittedName>
</protein>